<dbReference type="InterPro" id="IPR050808">
    <property type="entry name" value="Phage_Integrase"/>
</dbReference>
<dbReference type="Gene3D" id="3.30.160.390">
    <property type="entry name" value="Integrase, DNA-binding domain"/>
    <property type="match status" value="1"/>
</dbReference>
<keyword evidence="3" id="KW-0238">DNA-binding</keyword>
<evidence type="ECO:0000256" key="2">
    <source>
        <dbReference type="ARBA" id="ARBA00022908"/>
    </source>
</evidence>
<dbReference type="EMBL" id="KY319187">
    <property type="protein sequence ID" value="ARK19419.1"/>
    <property type="molecule type" value="Genomic_DNA"/>
</dbReference>
<dbReference type="PANTHER" id="PTHR30629:SF6">
    <property type="entry name" value="PROPHAGE INTEGRASE INTA-RELATED"/>
    <property type="match status" value="1"/>
</dbReference>
<evidence type="ECO:0000256" key="3">
    <source>
        <dbReference type="ARBA" id="ARBA00023125"/>
    </source>
</evidence>
<accession>A0A1W6EUM1</accession>
<dbReference type="Pfam" id="PF13356">
    <property type="entry name" value="Arm-DNA-bind_3"/>
    <property type="match status" value="1"/>
</dbReference>
<proteinExistence type="inferred from homology"/>
<organism evidence="5">
    <name type="scientific">Vibrio fluvialis</name>
    <dbReference type="NCBI Taxonomy" id="676"/>
    <lineage>
        <taxon>Bacteria</taxon>
        <taxon>Pseudomonadati</taxon>
        <taxon>Pseudomonadota</taxon>
        <taxon>Gammaproteobacteria</taxon>
        <taxon>Vibrionales</taxon>
        <taxon>Vibrionaceae</taxon>
        <taxon>Vibrio</taxon>
    </lineage>
</organism>
<sequence length="148" mass="17271">MAKVTTRLTGKEIKPTKPSDKEYNLFDGDGLRLRIKSNSSKHWIFYYYRPTSRKQANLSLDKYPGLSLANTRKLTLEAIELLAQGINPQEERKCQQQEHKAVHQHTFMSVAKEWFEIKKHDVTPDYTVDIWRSIELHIFPSLADTPVK</sequence>
<dbReference type="InterPro" id="IPR025166">
    <property type="entry name" value="Integrase_DNA_bind_dom"/>
</dbReference>
<feature type="domain" description="Integrase DNA-binding" evidence="4">
    <location>
        <begin position="8"/>
        <end position="93"/>
    </location>
</feature>
<comment type="similarity">
    <text evidence="1">Belongs to the 'phage' integrase family.</text>
</comment>
<dbReference type="InterPro" id="IPR038488">
    <property type="entry name" value="Integrase_DNA-bd_sf"/>
</dbReference>
<dbReference type="GO" id="GO:0015074">
    <property type="term" value="P:DNA integration"/>
    <property type="evidence" value="ECO:0007669"/>
    <property type="project" value="UniProtKB-KW"/>
</dbReference>
<name>A0A1W6EUM1_VIBFL</name>
<dbReference type="InterPro" id="IPR010998">
    <property type="entry name" value="Integrase_recombinase_N"/>
</dbReference>
<protein>
    <submittedName>
        <fullName evidence="5">Site-specific recombinase</fullName>
    </submittedName>
</protein>
<evidence type="ECO:0000313" key="5">
    <source>
        <dbReference type="EMBL" id="ARK19419.1"/>
    </source>
</evidence>
<dbReference type="AlphaFoldDB" id="A0A1W6EUM1"/>
<evidence type="ECO:0000256" key="1">
    <source>
        <dbReference type="ARBA" id="ARBA00008857"/>
    </source>
</evidence>
<dbReference type="PANTHER" id="PTHR30629">
    <property type="entry name" value="PROPHAGE INTEGRASE"/>
    <property type="match status" value="1"/>
</dbReference>
<dbReference type="GO" id="GO:0003677">
    <property type="term" value="F:DNA binding"/>
    <property type="evidence" value="ECO:0007669"/>
    <property type="project" value="UniProtKB-KW"/>
</dbReference>
<reference evidence="5" key="1">
    <citation type="journal article" date="2017" name="Front. Microbiol.">
        <title>Functional Characterization and Conditional Regulation of the Type VI Secretion System in Vibrio fluvialis.</title>
        <authorList>
            <person name="Huang Y."/>
            <person name="Du P."/>
            <person name="Zhao M."/>
            <person name="Liu W."/>
            <person name="Du Y."/>
            <person name="Diao B."/>
            <person name="Li J."/>
            <person name="Kan B."/>
            <person name="Liang W."/>
        </authorList>
    </citation>
    <scope>NUCLEOTIDE SEQUENCE</scope>
    <source>
        <strain evidence="5">85003</strain>
    </source>
</reference>
<dbReference type="Gene3D" id="1.10.150.130">
    <property type="match status" value="1"/>
</dbReference>
<evidence type="ECO:0000259" key="4">
    <source>
        <dbReference type="Pfam" id="PF13356"/>
    </source>
</evidence>
<keyword evidence="2" id="KW-0229">DNA integration</keyword>